<evidence type="ECO:0000256" key="1">
    <source>
        <dbReference type="SAM" id="MobiDB-lite"/>
    </source>
</evidence>
<organism evidence="2 3">
    <name type="scientific">Mucor circinelloides f. circinelloides (strain 1006PhL)</name>
    <name type="common">Mucormycosis agent</name>
    <name type="synonym">Calyptromyces circinelloides</name>
    <dbReference type="NCBI Taxonomy" id="1220926"/>
    <lineage>
        <taxon>Eukaryota</taxon>
        <taxon>Fungi</taxon>
        <taxon>Fungi incertae sedis</taxon>
        <taxon>Mucoromycota</taxon>
        <taxon>Mucoromycotina</taxon>
        <taxon>Mucoromycetes</taxon>
        <taxon>Mucorales</taxon>
        <taxon>Mucorineae</taxon>
        <taxon>Mucoraceae</taxon>
        <taxon>Mucor</taxon>
    </lineage>
</organism>
<accession>S2KB59</accession>
<gene>
    <name evidence="2" type="ORF">HMPREF1544_00437</name>
</gene>
<dbReference type="VEuPathDB" id="FungiDB:HMPREF1544_00437"/>
<dbReference type="Proteomes" id="UP000014254">
    <property type="component" value="Unassembled WGS sequence"/>
</dbReference>
<name>S2KB59_MUCC1</name>
<feature type="region of interest" description="Disordered" evidence="1">
    <location>
        <begin position="606"/>
        <end position="628"/>
    </location>
</feature>
<evidence type="ECO:0000313" key="3">
    <source>
        <dbReference type="Proteomes" id="UP000014254"/>
    </source>
</evidence>
<sequence length="676" mass="76590">MELGKEHPSLGEHIFLAAVDSYCSSFDHLDQYHCYHYLSLVAKYIEVTKNMTEAEMKLYLVRAEYRYYRYMSHKYYSSCLNRPIDIAIFTQEHKANPYTFEDDCAREFACNRDHQHYTDFAKIVDSHNKNTTPPYWRDMMGPTEPPNFREDNLWSLSETGHATLTCIVCYIDLQVKWQDFTEWRLDHKVALCCHRCNSKFTMDHVGKANLIIDLDKSMWYKNTGSAKPAIGEKHSRIMQYVKSIDDLKALPFDSGLNAIKDYLVKNQKEAKLEDDGSIDDFIERARNTYFGSPYICSSSDLIKEVVEKYAFQYTVTQTLKWTAQDFSRMALDYQHFARLNEIAANNPDIILVPTYKIEIARRTHLVRTKQFRQSNYTYADGKIAGVNAVIPQGQEKEYVNTTKCEWDLLKAKHSQHATTQSIKAAVQYHYIDFSKLRQKVVLFAKTARLYDKYNVKEAYVAKPDSYKDFDNLKFMSHYATLRLLDKSASDWSTFSFTRALSTSGKKLKLMEGKSLTLPYYPYTTEDPTFNWYNASIAWSKAFADAKDFQSLRNRWYQSTAIIGSPMIENSINITFNEEVAIKERSLAAALAQSKVREAKRQEYLKYKKSGGGGNGGGRSGGGRGGSGGSSTYYSGYDGGYGYSSWGDSGGYSGDSGGCGGDGGGGSSGGGGGGCGD</sequence>
<feature type="compositionally biased region" description="Gly residues" evidence="1">
    <location>
        <begin position="609"/>
        <end position="628"/>
    </location>
</feature>
<dbReference type="AlphaFoldDB" id="S2KB59"/>
<evidence type="ECO:0000313" key="2">
    <source>
        <dbReference type="EMBL" id="EPB92708.1"/>
    </source>
</evidence>
<keyword evidence="3" id="KW-1185">Reference proteome</keyword>
<protein>
    <submittedName>
        <fullName evidence="2">Uncharacterized protein</fullName>
    </submittedName>
</protein>
<dbReference type="OrthoDB" id="2247122at2759"/>
<dbReference type="EMBL" id="KE123898">
    <property type="protein sequence ID" value="EPB92708.1"/>
    <property type="molecule type" value="Genomic_DNA"/>
</dbReference>
<dbReference type="eggNOG" id="ENOG502RYJ5">
    <property type="taxonomic scope" value="Eukaryota"/>
</dbReference>
<dbReference type="STRING" id="1220926.S2KB59"/>
<feature type="region of interest" description="Disordered" evidence="1">
    <location>
        <begin position="653"/>
        <end position="676"/>
    </location>
</feature>
<reference evidence="3" key="1">
    <citation type="submission" date="2013-05" db="EMBL/GenBank/DDBJ databases">
        <title>The Genome sequence of Mucor circinelloides f. circinelloides 1006PhL.</title>
        <authorList>
            <consortium name="The Broad Institute Genomics Platform"/>
            <person name="Cuomo C."/>
            <person name="Earl A."/>
            <person name="Findley K."/>
            <person name="Lee S.C."/>
            <person name="Walker B."/>
            <person name="Young S."/>
            <person name="Zeng Q."/>
            <person name="Gargeya S."/>
            <person name="Fitzgerald M."/>
            <person name="Haas B."/>
            <person name="Abouelleil A."/>
            <person name="Allen A.W."/>
            <person name="Alvarado L."/>
            <person name="Arachchi H.M."/>
            <person name="Berlin A.M."/>
            <person name="Chapman S.B."/>
            <person name="Gainer-Dewar J."/>
            <person name="Goldberg J."/>
            <person name="Griggs A."/>
            <person name="Gujja S."/>
            <person name="Hansen M."/>
            <person name="Howarth C."/>
            <person name="Imamovic A."/>
            <person name="Ireland A."/>
            <person name="Larimer J."/>
            <person name="McCowan C."/>
            <person name="Murphy C."/>
            <person name="Pearson M."/>
            <person name="Poon T.W."/>
            <person name="Priest M."/>
            <person name="Roberts A."/>
            <person name="Saif S."/>
            <person name="Shea T."/>
            <person name="Sisk P."/>
            <person name="Sykes S."/>
            <person name="Wortman J."/>
            <person name="Nusbaum C."/>
            <person name="Birren B."/>
        </authorList>
    </citation>
    <scope>NUCLEOTIDE SEQUENCE [LARGE SCALE GENOMIC DNA]</scope>
    <source>
        <strain evidence="3">1006PhL</strain>
    </source>
</reference>
<dbReference type="InParanoid" id="S2KB59"/>
<proteinExistence type="predicted"/>